<keyword evidence="2 5" id="KW-0812">Transmembrane</keyword>
<feature type="domain" description="EXPERA" evidence="8">
    <location>
        <begin position="651"/>
        <end position="778"/>
    </location>
</feature>
<evidence type="ECO:0000256" key="7">
    <source>
        <dbReference type="SAM" id="SignalP"/>
    </source>
</evidence>
<keyword evidence="4 5" id="KW-0472">Membrane</keyword>
<feature type="domain" description="EXPERA" evidence="8">
    <location>
        <begin position="498"/>
        <end position="630"/>
    </location>
</feature>
<feature type="domain" description="EXPERA" evidence="8">
    <location>
        <begin position="8"/>
        <end position="140"/>
    </location>
</feature>
<evidence type="ECO:0000256" key="4">
    <source>
        <dbReference type="ARBA" id="ARBA00023136"/>
    </source>
</evidence>
<feature type="domain" description="EXPERA" evidence="8">
    <location>
        <begin position="330"/>
        <end position="462"/>
    </location>
</feature>
<feature type="transmembrane region" description="Helical" evidence="6">
    <location>
        <begin position="125"/>
        <end position="145"/>
    </location>
</feature>
<evidence type="ECO:0000313" key="10">
    <source>
        <dbReference type="Proteomes" id="UP000290289"/>
    </source>
</evidence>
<dbReference type="GO" id="GO:0005783">
    <property type="term" value="C:endoplasmic reticulum"/>
    <property type="evidence" value="ECO:0007669"/>
    <property type="project" value="TreeGrafter"/>
</dbReference>
<feature type="transmembrane region" description="Helical" evidence="6">
    <location>
        <begin position="419"/>
        <end position="438"/>
    </location>
</feature>
<feature type="chain" id="PRO_5019728428" description="EXPERA domain-containing protein" evidence="7">
    <location>
        <begin position="29"/>
        <end position="969"/>
    </location>
</feature>
<feature type="transmembrane region" description="Helical" evidence="6">
    <location>
        <begin position="803"/>
        <end position="823"/>
    </location>
</feature>
<evidence type="ECO:0000259" key="8">
    <source>
        <dbReference type="PROSITE" id="PS51751"/>
    </source>
</evidence>
<feature type="transmembrane region" description="Helical" evidence="6">
    <location>
        <begin position="92"/>
        <end position="113"/>
    </location>
</feature>
<keyword evidence="10" id="KW-1185">Reference proteome</keyword>
<feature type="transmembrane region" description="Helical" evidence="6">
    <location>
        <begin position="706"/>
        <end position="727"/>
    </location>
</feature>
<feature type="signal peptide" evidence="7">
    <location>
        <begin position="1"/>
        <end position="28"/>
    </location>
</feature>
<evidence type="ECO:0000313" key="9">
    <source>
        <dbReference type="EMBL" id="RXH68044.1"/>
    </source>
</evidence>
<dbReference type="PANTHER" id="PTHR31204">
    <property type="entry name" value="SIGMA INTRACELLULAR RECEPTOR 2"/>
    <property type="match status" value="1"/>
</dbReference>
<feature type="transmembrane region" description="Helical" evidence="6">
    <location>
        <begin position="916"/>
        <end position="937"/>
    </location>
</feature>
<keyword evidence="3 5" id="KW-1133">Transmembrane helix</keyword>
<feature type="domain" description="EXPERA" evidence="8">
    <location>
        <begin position="799"/>
        <end position="932"/>
    </location>
</feature>
<dbReference type="InterPro" id="IPR051987">
    <property type="entry name" value="Sigma-2_receptor-like"/>
</dbReference>
<feature type="transmembrane region" description="Helical" evidence="6">
    <location>
        <begin position="63"/>
        <end position="85"/>
    </location>
</feature>
<evidence type="ECO:0000256" key="3">
    <source>
        <dbReference type="ARBA" id="ARBA00022989"/>
    </source>
</evidence>
<organism evidence="9 10">
    <name type="scientific">Malus domestica</name>
    <name type="common">Apple</name>
    <name type="synonym">Pyrus malus</name>
    <dbReference type="NCBI Taxonomy" id="3750"/>
    <lineage>
        <taxon>Eukaryota</taxon>
        <taxon>Viridiplantae</taxon>
        <taxon>Streptophyta</taxon>
        <taxon>Embryophyta</taxon>
        <taxon>Tracheophyta</taxon>
        <taxon>Spermatophyta</taxon>
        <taxon>Magnoliopsida</taxon>
        <taxon>eudicotyledons</taxon>
        <taxon>Gunneridae</taxon>
        <taxon>Pentapetalae</taxon>
        <taxon>rosids</taxon>
        <taxon>fabids</taxon>
        <taxon>Rosales</taxon>
        <taxon>Rosaceae</taxon>
        <taxon>Amygdaloideae</taxon>
        <taxon>Maleae</taxon>
        <taxon>Malus</taxon>
    </lineage>
</organism>
<feature type="transmembrane region" description="Helical" evidence="6">
    <location>
        <begin position="763"/>
        <end position="783"/>
    </location>
</feature>
<gene>
    <name evidence="9" type="ORF">DVH24_028191</name>
</gene>
<dbReference type="STRING" id="3750.A0A498HCN1"/>
<dbReference type="Pfam" id="PF05241">
    <property type="entry name" value="EBP"/>
    <property type="match status" value="4"/>
</dbReference>
<feature type="transmembrane region" description="Helical" evidence="6">
    <location>
        <begin position="884"/>
        <end position="904"/>
    </location>
</feature>
<proteinExistence type="predicted"/>
<feature type="transmembrane region" description="Helical" evidence="6">
    <location>
        <begin position="615"/>
        <end position="635"/>
    </location>
</feature>
<feature type="transmembrane region" description="Helical" evidence="6">
    <location>
        <begin position="651"/>
        <end position="669"/>
    </location>
</feature>
<evidence type="ECO:0000256" key="1">
    <source>
        <dbReference type="ARBA" id="ARBA00004141"/>
    </source>
</evidence>
<reference evidence="9 10" key="1">
    <citation type="submission" date="2018-10" db="EMBL/GenBank/DDBJ databases">
        <title>A high-quality apple genome assembly.</title>
        <authorList>
            <person name="Hu J."/>
        </authorList>
    </citation>
    <scope>NUCLEOTIDE SEQUENCE [LARGE SCALE GENOMIC DNA]</scope>
    <source>
        <strain evidence="10">cv. HFTH1</strain>
        <tissue evidence="9">Young leaf</tissue>
    </source>
</reference>
<feature type="transmembrane region" description="Helical" evidence="6">
    <location>
        <begin position="734"/>
        <end position="751"/>
    </location>
</feature>
<dbReference type="AlphaFoldDB" id="A0A498HCN1"/>
<feature type="transmembrane region" description="Helical" evidence="6">
    <location>
        <begin position="552"/>
        <end position="575"/>
    </location>
</feature>
<feature type="transmembrane region" description="Helical" evidence="6">
    <location>
        <begin position="493"/>
        <end position="516"/>
    </location>
</feature>
<dbReference type="GO" id="GO:0016020">
    <property type="term" value="C:membrane"/>
    <property type="evidence" value="ECO:0007669"/>
    <property type="project" value="UniProtKB-SubCell"/>
</dbReference>
<evidence type="ECO:0000256" key="6">
    <source>
        <dbReference type="SAM" id="Phobius"/>
    </source>
</evidence>
<keyword evidence="7" id="KW-0732">Signal</keyword>
<name>A0A498HCN1_MALDO</name>
<protein>
    <recommendedName>
        <fullName evidence="8">EXPERA domain-containing protein</fullName>
    </recommendedName>
</protein>
<dbReference type="PANTHER" id="PTHR31204:SF1">
    <property type="entry name" value="SIGMA INTRACELLULAR RECEPTOR 2"/>
    <property type="match status" value="1"/>
</dbReference>
<feature type="transmembrane region" description="Helical" evidence="6">
    <location>
        <begin position="450"/>
        <end position="472"/>
    </location>
</feature>
<feature type="transmembrane region" description="Helical" evidence="6">
    <location>
        <begin position="855"/>
        <end position="877"/>
    </location>
</feature>
<evidence type="ECO:0000256" key="2">
    <source>
        <dbReference type="ARBA" id="ARBA00022692"/>
    </source>
</evidence>
<dbReference type="Proteomes" id="UP000290289">
    <property type="component" value="Chromosome 17"/>
</dbReference>
<comment type="subcellular location">
    <subcellularLocation>
        <location evidence="1">Membrane</location>
        <topology evidence="1">Multi-pass membrane protein</topology>
    </subcellularLocation>
</comment>
<sequence length="969" mass="108912">MGVLVKLIDALLFLLLLAIAFKTPLIEAQACLPRNLYPDILVDLRNWYTRESGDYLMTEMPDFYVGIMWIELVFQWPLVFVNLYGILASMPWFNITCLSYGISLFTSMVPIFAELTWSGRAPDKLLTVYYCFLSLGVLAILRGLLPNSSTNHTATIGKRPASGRKKKEINIFQEQNVLVFCRMVIFPIILVTNQWSNVFLSNSLLAISKLRKRSRKTKGTFLKIAAVLAALVDTQLCQPQSLYSNSLVELKSWYIREFDDYLVAEKSHFLIGIIWVELTFQWPLMVADLHGIWFAKPWAIYYRSCYLLWSGKASNKMLILYYPAMGFAIIDAILFVMFAIAAANAVLIDVQLCLPQNLFTSSLVELKNWYVREFDDYLGEEKPHFFVGLVWVELILQWPLLVANLYGILAAKPWYRTTCLLYGASFFTTMGAILPELLWSGKASNTMLMLYYPAVGFAILAILRGLLPPSTANTSTSGKRTTKSTGQPNKMGALAKLVDATLFVFFVVIAVAAPLIDAQICLPESIFPDALTDLKNWYARSYGDYLMTQKPYFVVGIIWLELLFQWPLALANLYGILAAKSWFHTTCLIYGVSVLTSMVTILSELLQSGKASDDLLYMYFPFLGLGILATVRGLLPPSNTTTSRIGERPTLDATLFVFFVVIAVAAPFIDGQTCLPQSFFPEVLVELKSWYARNYGDYLVSQKPHFFVGIVWVELLFQWPLAVANLYGILAAKSWLNTTCLIYGASVTILSELVQSGKASDKLLYVYSPFLGLGVLAMLRGLLPQSSTTTSRIGKRPTLDATLIVFFIVIAVAAPLLDSQIILPRCLFPDWLVELQSWLYVRILGHYLVTEKHHFFVGLVWLQLLLQWPLALANLYGILAAKSWFNTTCLIYGVSFFGSIITELSELVQSGKASDMLIYFYFPFLGLAVLAILRGLLPPSCKTTSSIGKRPTLEIVFDYSAQFLPSFLA</sequence>
<dbReference type="PROSITE" id="PS51751">
    <property type="entry name" value="EXPERA"/>
    <property type="match status" value="5"/>
</dbReference>
<feature type="transmembrane region" description="Helical" evidence="6">
    <location>
        <begin position="385"/>
        <end position="407"/>
    </location>
</feature>
<feature type="transmembrane region" description="Helical" evidence="6">
    <location>
        <begin position="582"/>
        <end position="603"/>
    </location>
</feature>
<feature type="transmembrane region" description="Helical" evidence="6">
    <location>
        <begin position="319"/>
        <end position="348"/>
    </location>
</feature>
<dbReference type="EMBL" id="RDQH01000343">
    <property type="protein sequence ID" value="RXH68044.1"/>
    <property type="molecule type" value="Genomic_DNA"/>
</dbReference>
<accession>A0A498HCN1</accession>
<comment type="caution">
    <text evidence="9">The sequence shown here is derived from an EMBL/GenBank/DDBJ whole genome shotgun (WGS) entry which is preliminary data.</text>
</comment>
<evidence type="ECO:0000256" key="5">
    <source>
        <dbReference type="PROSITE-ProRule" id="PRU01087"/>
    </source>
</evidence>
<dbReference type="InterPro" id="IPR033118">
    <property type="entry name" value="EXPERA"/>
</dbReference>